<name>C9ZFJ0_STRSW</name>
<organism evidence="2 3">
    <name type="scientific">Streptomyces scabiei (strain 87.22)</name>
    <dbReference type="NCBI Taxonomy" id="680198"/>
    <lineage>
        <taxon>Bacteria</taxon>
        <taxon>Bacillati</taxon>
        <taxon>Actinomycetota</taxon>
        <taxon>Actinomycetes</taxon>
        <taxon>Kitasatosporales</taxon>
        <taxon>Streptomycetaceae</taxon>
        <taxon>Streptomyces</taxon>
    </lineage>
</organism>
<feature type="region of interest" description="Disordered" evidence="1">
    <location>
        <begin position="468"/>
        <end position="526"/>
    </location>
</feature>
<evidence type="ECO:0000256" key="1">
    <source>
        <dbReference type="SAM" id="MobiDB-lite"/>
    </source>
</evidence>
<feature type="compositionally biased region" description="Basic and acidic residues" evidence="1">
    <location>
        <begin position="505"/>
        <end position="526"/>
    </location>
</feature>
<reference evidence="2 3" key="1">
    <citation type="journal article" date="2010" name="Mol. Plant Microbe Interact.">
        <title>Streptomyces scabies 87-22 contains a coronafacic acid-like biosynthetic cluster that contributes to plant-microbe interactions.</title>
        <authorList>
            <person name="Bignell D.R."/>
            <person name="Seipke R.F."/>
            <person name="Huguet-Tapia J.C."/>
            <person name="Chambers A.H."/>
            <person name="Parry R.J."/>
            <person name="Loria R."/>
        </authorList>
    </citation>
    <scope>NUCLEOTIDE SEQUENCE [LARGE SCALE GENOMIC DNA]</scope>
    <source>
        <strain evidence="2 3">87.22</strain>
    </source>
</reference>
<gene>
    <name evidence="2" type="ordered locus">SCAB_49261</name>
</gene>
<keyword evidence="3" id="KW-1185">Reference proteome</keyword>
<feature type="compositionally biased region" description="Gly residues" evidence="1">
    <location>
        <begin position="476"/>
        <end position="488"/>
    </location>
</feature>
<dbReference type="Proteomes" id="UP000001444">
    <property type="component" value="Chromosome"/>
</dbReference>
<dbReference type="KEGG" id="scb:SCAB_49261"/>
<feature type="region of interest" description="Disordered" evidence="1">
    <location>
        <begin position="633"/>
        <end position="653"/>
    </location>
</feature>
<accession>C9ZFJ0</accession>
<feature type="region of interest" description="Disordered" evidence="1">
    <location>
        <begin position="1041"/>
        <end position="1109"/>
    </location>
</feature>
<dbReference type="eggNOG" id="ENOG5033QUQ">
    <property type="taxonomic scope" value="Bacteria"/>
</dbReference>
<feature type="compositionally biased region" description="Low complexity" evidence="1">
    <location>
        <begin position="1050"/>
        <end position="1062"/>
    </location>
</feature>
<dbReference type="EMBL" id="FN554889">
    <property type="protein sequence ID" value="CBG71977.1"/>
    <property type="molecule type" value="Genomic_DNA"/>
</dbReference>
<evidence type="ECO:0000313" key="3">
    <source>
        <dbReference type="Proteomes" id="UP000001444"/>
    </source>
</evidence>
<feature type="compositionally biased region" description="Basic and acidic residues" evidence="1">
    <location>
        <begin position="633"/>
        <end position="646"/>
    </location>
</feature>
<evidence type="ECO:0000313" key="2">
    <source>
        <dbReference type="EMBL" id="CBG71977.1"/>
    </source>
</evidence>
<dbReference type="HOGENOM" id="CLU_004188_0_0_11"/>
<proteinExistence type="predicted"/>
<protein>
    <submittedName>
        <fullName evidence="2">Uncharacterized protein</fullName>
    </submittedName>
</protein>
<sequence>MYVDWVRAHDPAGEPVALDALAAVRARIPVAYEKPGRFLTGMEQWARRLPPAHLPWFWDMVGHRLTGWSARYAGKAFALARTAEREHGLPVDEEWYRANVLLLAGFGALPVTELTGHQRRLAAVLGADEAHAEYTRVLTAWAASPGELPATLAGRVRASAKAAGLGRDEDARVLAAVVGAAREKAVPDALLDALAVLLAEFPQDDEVYAALVDVFPDSRGDAASWLRVLLRSGAARAVVAGRVTPEGGVAGWLGRYARMYKHARVAGGGVTSQQAPPELFELVALFAPRLRAAGTPVRLHEDRYGHPELDADLLDACLAEGTAVEDPGDAIRLHFWGGRSRSDLSALAADPVFGPRLEGTVHAGLRGGGTAITRLPENAAIAAEVRTRIEKLIDELRHGGIAAADEAVDELTGLLDRPTATALDGVEEALATLDLTGPLSRALTAGLPEELGWPALEKALTELAADPTADEAGSAAGSGGVGSTGTNGDGAADRNGFAGKTVRNGHGEAADRNGRAEEAGRNRRTDHLVRGVTATWPVLTVYGDDRAVAVDHTGRRGACAFTLPEGTTSHSVHYAGGRFLVSWTAEKRAGFGSHACWADRPEEVFEPEQRLGLRPYAGLIDGGFGFQFASPDGGRHDGDRVLRPGDRSGIGSRELQMSDGERVWSADVFRGDWQRVDPSTGARTGDPELPGFHREVEVPPGRAVFADALTLAALPEDAPPSPLGQDGRLTGCHVQYRTPYAGPSPTDFLLRTVDGREGRFVSTRPGLHPWGILRAPGGGEDAVLVEPRHVRVHATADGSLLWESHGFPATERHRGRTPSPHSVGPLPPPAYWHFLTPRDDASSKALRAVRDTDARALLGAATLGTPGAPTGAAEGTGAAEAAVRAVLGRLLPEVTEPRIVDGVVRVTLLAADALRRRATLSRRVRIMRSGPVVTLPAEIPDTALSPALHGLLPELRAHDAPVPGLRPATLTSIAADGRYLRGEIDDETRRLALPAEPLDWPALLGRIDAVAWRTAVETTSAEERTSLAALLRTWSGQPFAERGGSWRTGRAPLPALSASRSAGDPITSAGERGGTARFVQRAAAPAPSPGPADPVASSPAEGGDGHATVTVERDDTARLSELLDLVERRGPLPLPARAVEVFSRRTGARGPIALLVLAGLPRRKGSDDDTKLLRSKPYGANRQVIEEYRALWHRLGPAGRRAVLAAGVPDTPADLWEDGGTVAAAERMAEAWTALLGATPYVDDALADAVETDLGLPATWAHSLTTGQVPADRTAFGAPGFVLAGSTGGGLQLHRAEPDGTAGARVGGYALPDRELLAVVAWALTERPVGDPSAGPAVRLFGRLRALLDTPGTLVHLGRHPSLAATAPGTPGFAPHTGPVLPCPQPLRANATAPTAVYDDGLLVVSAPHGDVFLHTSALAGPAATAALERTERLCGDLALSRLLGEVHALQELRTGGLARMTERVSTTPVPPGGYELNPALSVPGLVTEAAGTLGVGPEAATLYLQLLTLARPTDQNIRRWNDWTPARHRAAETELLTTGAVERAKRPRAGRTLFVPGPWTDLKSPHLPLETAKLPHHRAEALTPTDLRGPFPRLLCPVPPHELFTRTWTTAR</sequence>
<dbReference type="STRING" id="680198.SCAB_49261"/>